<sequence length="81" mass="9438">MTNLYIYSEGVNYTYAEIVNNGKIVCRSTLSKYQDSYTINLFNQTNDCITYGISNRDNSKLILYSDKETEHNITLKFKSPY</sequence>
<organism evidence="1">
    <name type="scientific">Megavirus baoshan</name>
    <dbReference type="NCBI Taxonomy" id="2496520"/>
    <lineage>
        <taxon>Viruses</taxon>
        <taxon>Varidnaviria</taxon>
        <taxon>Bamfordvirae</taxon>
        <taxon>Nucleocytoviricota</taxon>
        <taxon>Megaviricetes</taxon>
        <taxon>Imitervirales</taxon>
        <taxon>Mimiviridae</taxon>
        <taxon>Megamimivirinae</taxon>
        <taxon>Megavirus</taxon>
        <taxon>Megavirus baoshanense</taxon>
    </lineage>
</organism>
<proteinExistence type="predicted"/>
<accession>A0A8K1T1B4</accession>
<evidence type="ECO:0000313" key="1">
    <source>
        <dbReference type="EMBL" id="UFX99914.1"/>
    </source>
</evidence>
<protein>
    <submittedName>
        <fullName evidence="1">Uncharacterized protein</fullName>
    </submittedName>
</protein>
<name>A0A8K1T1B4_9VIRU</name>
<gene>
    <name evidence="1" type="ORF">Mb1009</name>
</gene>
<dbReference type="EMBL" id="MH046811">
    <property type="protein sequence ID" value="UFX99914.1"/>
    <property type="molecule type" value="Genomic_DNA"/>
</dbReference>
<reference evidence="1" key="1">
    <citation type="submission" date="2018-03" db="EMBL/GenBank/DDBJ databases">
        <title>Draft genome sequences of Megaviruse, new member of the family Mimiviridae isolated from water in Shanghai, China.</title>
        <authorList>
            <person name="Xia Y."/>
        </authorList>
    </citation>
    <scope>NUCLEOTIDE SEQUENCE</scope>
    <source>
        <strain evidence="1">SH</strain>
    </source>
</reference>